<protein>
    <submittedName>
        <fullName evidence="3">Uncharacterized protein</fullName>
    </submittedName>
</protein>
<evidence type="ECO:0000313" key="3">
    <source>
        <dbReference type="EMBL" id="MFF4774587.1"/>
    </source>
</evidence>
<evidence type="ECO:0000256" key="2">
    <source>
        <dbReference type="SAM" id="SignalP"/>
    </source>
</evidence>
<proteinExistence type="predicted"/>
<evidence type="ECO:0000256" key="1">
    <source>
        <dbReference type="SAM" id="MobiDB-lite"/>
    </source>
</evidence>
<dbReference type="Proteomes" id="UP001602119">
    <property type="component" value="Unassembled WGS sequence"/>
</dbReference>
<name>A0ABW6V7L2_MICFU</name>
<keyword evidence="4" id="KW-1185">Reference proteome</keyword>
<organism evidence="3 4">
    <name type="scientific">Microtetraspora fusca</name>
    <dbReference type="NCBI Taxonomy" id="1997"/>
    <lineage>
        <taxon>Bacteria</taxon>
        <taxon>Bacillati</taxon>
        <taxon>Actinomycetota</taxon>
        <taxon>Actinomycetes</taxon>
        <taxon>Streptosporangiales</taxon>
        <taxon>Streptosporangiaceae</taxon>
        <taxon>Microtetraspora</taxon>
    </lineage>
</organism>
<reference evidence="3 4" key="1">
    <citation type="submission" date="2024-10" db="EMBL/GenBank/DDBJ databases">
        <title>The Natural Products Discovery Center: Release of the First 8490 Sequenced Strains for Exploring Actinobacteria Biosynthetic Diversity.</title>
        <authorList>
            <person name="Kalkreuter E."/>
            <person name="Kautsar S.A."/>
            <person name="Yang D."/>
            <person name="Bader C.D."/>
            <person name="Teijaro C.N."/>
            <person name="Fluegel L."/>
            <person name="Davis C.M."/>
            <person name="Simpson J.R."/>
            <person name="Lauterbach L."/>
            <person name="Steele A.D."/>
            <person name="Gui C."/>
            <person name="Meng S."/>
            <person name="Li G."/>
            <person name="Viehrig K."/>
            <person name="Ye F."/>
            <person name="Su P."/>
            <person name="Kiefer A.F."/>
            <person name="Nichols A."/>
            <person name="Cepeda A.J."/>
            <person name="Yan W."/>
            <person name="Fan B."/>
            <person name="Jiang Y."/>
            <person name="Adhikari A."/>
            <person name="Zheng C.-J."/>
            <person name="Schuster L."/>
            <person name="Cowan T.M."/>
            <person name="Smanski M.J."/>
            <person name="Chevrette M.G."/>
            <person name="De Carvalho L.P.S."/>
            <person name="Shen B."/>
        </authorList>
    </citation>
    <scope>NUCLEOTIDE SEQUENCE [LARGE SCALE GENOMIC DNA]</scope>
    <source>
        <strain evidence="3 4">NPDC001281</strain>
    </source>
</reference>
<comment type="caution">
    <text evidence="3">The sequence shown here is derived from an EMBL/GenBank/DDBJ whole genome shotgun (WGS) entry which is preliminary data.</text>
</comment>
<dbReference type="RefSeq" id="WP_387342911.1">
    <property type="nucleotide sequence ID" value="NZ_JBIAXI010000009.1"/>
</dbReference>
<feature type="signal peptide" evidence="2">
    <location>
        <begin position="1"/>
        <end position="24"/>
    </location>
</feature>
<sequence length="151" mass="15912">MRTIRRTAATVATLLIAIAGTASASVASASAGPLSGTPASHLPASLTASAGAPAPVKPRGGTVDPHKVKWTSAKPIRNGGYLRVTWWSGVEPCTVLDRVRVKETRRKVTVTLYEGRDKDAQMCVMIAVQKSTIVKLRAPLGDRRVVDGAAR</sequence>
<evidence type="ECO:0000313" key="4">
    <source>
        <dbReference type="Proteomes" id="UP001602119"/>
    </source>
</evidence>
<dbReference type="EMBL" id="JBIAXI010000009">
    <property type="protein sequence ID" value="MFF4774587.1"/>
    <property type="molecule type" value="Genomic_DNA"/>
</dbReference>
<feature type="region of interest" description="Disordered" evidence="1">
    <location>
        <begin position="45"/>
        <end position="66"/>
    </location>
</feature>
<gene>
    <name evidence="3" type="ORF">ACFY05_17180</name>
</gene>
<feature type="chain" id="PRO_5047463622" evidence="2">
    <location>
        <begin position="25"/>
        <end position="151"/>
    </location>
</feature>
<accession>A0ABW6V7L2</accession>
<keyword evidence="2" id="KW-0732">Signal</keyword>